<protein>
    <recommendedName>
        <fullName evidence="3">Arrestin-like N-terminal domain-containing protein</fullName>
    </recommendedName>
</protein>
<dbReference type="SUPFAM" id="SSF81296">
    <property type="entry name" value="E set domains"/>
    <property type="match status" value="1"/>
</dbReference>
<reference evidence="1 2" key="1">
    <citation type="journal article" date="2016" name="Mol. Biol. Evol.">
        <title>Comparative Genomics of Early-Diverging Mushroom-Forming Fungi Provides Insights into the Origins of Lignocellulose Decay Capabilities.</title>
        <authorList>
            <person name="Nagy L.G."/>
            <person name="Riley R."/>
            <person name="Tritt A."/>
            <person name="Adam C."/>
            <person name="Daum C."/>
            <person name="Floudas D."/>
            <person name="Sun H."/>
            <person name="Yadav J.S."/>
            <person name="Pangilinan J."/>
            <person name="Larsson K.H."/>
            <person name="Matsuura K."/>
            <person name="Barry K."/>
            <person name="Labutti K."/>
            <person name="Kuo R."/>
            <person name="Ohm R.A."/>
            <person name="Bhattacharya S.S."/>
            <person name="Shirouzu T."/>
            <person name="Yoshinaga Y."/>
            <person name="Martin F.M."/>
            <person name="Grigoriev I.V."/>
            <person name="Hibbett D.S."/>
        </authorList>
    </citation>
    <scope>NUCLEOTIDE SEQUENCE [LARGE SCALE GENOMIC DNA]</scope>
    <source>
        <strain evidence="1 2">HHB14362 ss-1</strain>
    </source>
</reference>
<name>A0A165VJ84_9AGAM</name>
<dbReference type="AlphaFoldDB" id="A0A165VJ84"/>
<sequence length="412" mass="45894">MNGKAWATLKLKSRARSPTLLPAYYEGDPITGSLDLHLPRSDPIKAIFLKVVDNLTYKITGRIINTRTTGNDVFFRLEHTIWSTFMGHPRDTGNSESSSEEYNAKLKGSYSWPFSIDVPREVHIKGIAYPLPPTFQDRNVQCTVQYNIIVHLARGRLRTDSKFGTAIGFIPYRRPPPPSVLRQLSYLRDLPLVTPEEDNDGWTSLHSLQIPGTIFKIRPVRAKCELWIANPVCYTRGSVIPCFLNIRTDDHHMLDLLSSPKAPKVRLVQSVGFQANNSGVRDIRVPASRIVINVTSTSVVSTATWWPSTSRDNPSQNERSLQGELHLPPDLAPTCSFPGFVVSYSIVMHSFEATGYAPASRGMVSLASLAVEIVTAHSAGPRARRYAPPSYRPATPPRQFPLDIVSATSRYS</sequence>
<dbReference type="Gene3D" id="2.60.40.640">
    <property type="match status" value="1"/>
</dbReference>
<dbReference type="InterPro" id="IPR014756">
    <property type="entry name" value="Ig_E-set"/>
</dbReference>
<keyword evidence="2" id="KW-1185">Reference proteome</keyword>
<dbReference type="PANTHER" id="PTHR11188">
    <property type="entry name" value="ARRESTIN DOMAIN CONTAINING PROTEIN"/>
    <property type="match status" value="1"/>
</dbReference>
<evidence type="ECO:0000313" key="1">
    <source>
        <dbReference type="EMBL" id="KZT29753.1"/>
    </source>
</evidence>
<dbReference type="EMBL" id="KV425553">
    <property type="protein sequence ID" value="KZT29753.1"/>
    <property type="molecule type" value="Genomic_DNA"/>
</dbReference>
<dbReference type="PANTHER" id="PTHR11188:SF17">
    <property type="entry name" value="FI21816P1"/>
    <property type="match status" value="1"/>
</dbReference>
<dbReference type="GO" id="GO:0015031">
    <property type="term" value="P:protein transport"/>
    <property type="evidence" value="ECO:0007669"/>
    <property type="project" value="TreeGrafter"/>
</dbReference>
<organism evidence="1 2">
    <name type="scientific">Neolentinus lepideus HHB14362 ss-1</name>
    <dbReference type="NCBI Taxonomy" id="1314782"/>
    <lineage>
        <taxon>Eukaryota</taxon>
        <taxon>Fungi</taxon>
        <taxon>Dikarya</taxon>
        <taxon>Basidiomycota</taxon>
        <taxon>Agaricomycotina</taxon>
        <taxon>Agaricomycetes</taxon>
        <taxon>Gloeophyllales</taxon>
        <taxon>Gloeophyllaceae</taxon>
        <taxon>Neolentinus</taxon>
    </lineage>
</organism>
<accession>A0A165VJ84</accession>
<dbReference type="InterPro" id="IPR014752">
    <property type="entry name" value="Arrestin-like_C"/>
</dbReference>
<dbReference type="GO" id="GO:0005737">
    <property type="term" value="C:cytoplasm"/>
    <property type="evidence" value="ECO:0007669"/>
    <property type="project" value="TreeGrafter"/>
</dbReference>
<proteinExistence type="predicted"/>
<dbReference type="InParanoid" id="A0A165VJ84"/>
<dbReference type="OrthoDB" id="3262423at2759"/>
<evidence type="ECO:0008006" key="3">
    <source>
        <dbReference type="Google" id="ProtNLM"/>
    </source>
</evidence>
<dbReference type="Proteomes" id="UP000076761">
    <property type="component" value="Unassembled WGS sequence"/>
</dbReference>
<dbReference type="InterPro" id="IPR050357">
    <property type="entry name" value="Arrestin_domain-protein"/>
</dbReference>
<gene>
    <name evidence="1" type="ORF">NEOLEDRAFT_1106344</name>
</gene>
<evidence type="ECO:0000313" key="2">
    <source>
        <dbReference type="Proteomes" id="UP000076761"/>
    </source>
</evidence>